<comment type="PTM">
    <text evidence="1">Topaquinone (TPQ) is generated by copper-dependent autoxidation of a specific tyrosyl residue.</text>
</comment>
<comment type="caution">
    <text evidence="3">The sequence shown here is derived from an EMBL/GenBank/DDBJ whole genome shotgun (WGS) entry which is preliminary data.</text>
</comment>
<dbReference type="Proteomes" id="UP000266723">
    <property type="component" value="Unassembled WGS sequence"/>
</dbReference>
<comment type="similarity">
    <text evidence="1">Belongs to the copper/topaquinone oxidase family.</text>
</comment>
<reference evidence="3 4" key="1">
    <citation type="journal article" date="2020" name="BMC Genomics">
        <title>Intraspecific diversification of the crop wild relative Brassica cretica Lam. using demographic model selection.</title>
        <authorList>
            <person name="Kioukis A."/>
            <person name="Michalopoulou V.A."/>
            <person name="Briers L."/>
            <person name="Pirintsos S."/>
            <person name="Studholme D.J."/>
            <person name="Pavlidis P."/>
            <person name="Sarris P.F."/>
        </authorList>
    </citation>
    <scope>NUCLEOTIDE SEQUENCE [LARGE SCALE GENOMIC DNA]</scope>
    <source>
        <strain evidence="4">cv. PFS-1207/04</strain>
    </source>
</reference>
<dbReference type="InterPro" id="IPR036460">
    <property type="entry name" value="Cu_amine_oxidase_C_sf"/>
</dbReference>
<dbReference type="EC" id="1.4.3.-" evidence="1"/>
<keyword evidence="1" id="KW-0479">Metal-binding</keyword>
<keyword evidence="4" id="KW-1185">Reference proteome</keyword>
<evidence type="ECO:0000313" key="3">
    <source>
        <dbReference type="EMBL" id="KAF3580068.1"/>
    </source>
</evidence>
<protein>
    <recommendedName>
        <fullName evidence="1">Amine oxidase</fullName>
        <ecNumber evidence="1">1.4.3.-</ecNumber>
    </recommendedName>
</protein>
<keyword evidence="1" id="KW-0801">TPQ</keyword>
<keyword evidence="1" id="KW-0186">Copper</keyword>
<dbReference type="InterPro" id="IPR000269">
    <property type="entry name" value="Cu_amine_oxidase"/>
</dbReference>
<evidence type="ECO:0000259" key="2">
    <source>
        <dbReference type="Pfam" id="PF01179"/>
    </source>
</evidence>
<feature type="non-terminal residue" evidence="3">
    <location>
        <position position="195"/>
    </location>
</feature>
<sequence length="195" mass="21985">MLMVKGTPYENVDDLGDKEDDSGPLISENVIGVVHDHLITFHLDMGIDGPMNNSFVKVHLEKQRVPTGKSPIKSYLKVKKCVAKTEKDAQIKLSLYDPYEFHIVNPNRKSRSGNPTGYRIIPGGNALRGNIFLVRFRRPRNPDRHGLGFHHIPCQEDYPVMPTVAASFELKPANFFESNPIFEKDIPVCRPFASS</sequence>
<dbReference type="PANTHER" id="PTHR10638:SF69">
    <property type="entry name" value="AMINE OXIDASE [COPPER-CONTAINING] GAMMA 1-RELATED"/>
    <property type="match status" value="1"/>
</dbReference>
<accession>A0ABQ7DQ07</accession>
<keyword evidence="1" id="KW-0560">Oxidoreductase</keyword>
<dbReference type="Gene3D" id="2.70.98.20">
    <property type="entry name" value="Copper amine oxidase, catalytic domain"/>
    <property type="match status" value="2"/>
</dbReference>
<dbReference type="PANTHER" id="PTHR10638">
    <property type="entry name" value="COPPER AMINE OXIDASE"/>
    <property type="match status" value="1"/>
</dbReference>
<gene>
    <name evidence="3" type="ORF">DY000_02034296</name>
</gene>
<feature type="domain" description="Copper amine oxidase catalytic" evidence="2">
    <location>
        <begin position="17"/>
        <end position="124"/>
    </location>
</feature>
<dbReference type="Pfam" id="PF01179">
    <property type="entry name" value="Cu_amine_oxid"/>
    <property type="match status" value="2"/>
</dbReference>
<feature type="domain" description="Copper amine oxidase catalytic" evidence="2">
    <location>
        <begin position="146"/>
        <end position="181"/>
    </location>
</feature>
<dbReference type="SUPFAM" id="SSF49998">
    <property type="entry name" value="Amine oxidase catalytic domain"/>
    <property type="match status" value="1"/>
</dbReference>
<comment type="cofactor">
    <cofactor evidence="1">
        <name>Cu cation</name>
        <dbReference type="ChEBI" id="CHEBI:23378"/>
    </cofactor>
    <text evidence="1">Contains 1 topaquinone per subunit.</text>
</comment>
<dbReference type="EMBL" id="QGKV02000649">
    <property type="protein sequence ID" value="KAF3580068.1"/>
    <property type="molecule type" value="Genomic_DNA"/>
</dbReference>
<evidence type="ECO:0000256" key="1">
    <source>
        <dbReference type="RuleBase" id="RU000672"/>
    </source>
</evidence>
<organism evidence="3 4">
    <name type="scientific">Brassica cretica</name>
    <name type="common">Mustard</name>
    <dbReference type="NCBI Taxonomy" id="69181"/>
    <lineage>
        <taxon>Eukaryota</taxon>
        <taxon>Viridiplantae</taxon>
        <taxon>Streptophyta</taxon>
        <taxon>Embryophyta</taxon>
        <taxon>Tracheophyta</taxon>
        <taxon>Spermatophyta</taxon>
        <taxon>Magnoliopsida</taxon>
        <taxon>eudicotyledons</taxon>
        <taxon>Gunneridae</taxon>
        <taxon>Pentapetalae</taxon>
        <taxon>rosids</taxon>
        <taxon>malvids</taxon>
        <taxon>Brassicales</taxon>
        <taxon>Brassicaceae</taxon>
        <taxon>Brassiceae</taxon>
        <taxon>Brassica</taxon>
    </lineage>
</organism>
<name>A0ABQ7DQ07_BRACR</name>
<dbReference type="InterPro" id="IPR015798">
    <property type="entry name" value="Cu_amine_oxidase_C"/>
</dbReference>
<proteinExistence type="inferred from homology"/>
<evidence type="ECO:0000313" key="4">
    <source>
        <dbReference type="Proteomes" id="UP000266723"/>
    </source>
</evidence>